<feature type="domain" description="DUF6604" evidence="2">
    <location>
        <begin position="148"/>
        <end position="293"/>
    </location>
</feature>
<keyword evidence="5" id="KW-1185">Reference proteome</keyword>
<sequence>MSRLIRSKYQQYKRDNDQLTSWLANAAVQYGYPISSFTQTVDPVVGVDEKPTPSQQKNAKKKAKARAKARAKGDTGGLEKSGISEDQGIKDAMEEDESTDRTAKLDIVQGNRSAPHLELSRHPYRSHAPSPALHSASIQLPEAVPSHSQRFHRRSRPLFVNVLTEVYNLFEEHKNSVSTGNGKPDPHSPSVNRYTELPYTDKDEEPEELADIFIPKHPCPSSAPPVDIACAPEYSREELVLGVLAFLEDMHDIRDEIMDIWGRYQAGQIDLTTAAVTSNTALELLRKPHDDIVKTVLPAFNHDIKLLLMTLYNVLKCSFAGGAMDLQPPLYSLIDDEDLLTSTIYEHLLIPVCQMLSGMADVIQDGLVPVYKVGHFGYYNPKMKFFKQPFTKRWHQAQILMCETLTDYFLLGVVGERSLPSAPVCGNEKSSNIFFIDEIAAEMSTFSRTKAPTLLLMVYCQVFIDINFVLGSEANRGVKELRSAASDMFTSYSRRQNIEPEAPESIWHSENRLIDKAFLEELDCWRRMVPLDLVYKSIEGRLPLQCSIFDRDPLLCGLMLFRLRLKYQHLGLSLANSFGSILSTAHLFAACKRSGVLPGEKFNTWEDMELVMDLHGKEDIFGGKYPDNIDDSLASFLRMMGYSTEVQGASRHVYTGNPLPSYLNKPKKKFSLLSKSGPKGLTDHAQILPIFSGKYLRDPSAGTSFGLNSVETLLSDILADEAKQSAIADKKYTIRRKRNHRSHKFSILQLLSILEAGLEAETRSIRFDYVSMHLRCLTILKKVQLSADEYFTRKLGPLYLENDSQLPFIVGWILNFAAFSGRAAESISIRREGRKAVDVRSQRLTDATRVMKEYLISTGEGDSECKKMRHTQ</sequence>
<reference evidence="4" key="3">
    <citation type="submission" date="2024-02" db="EMBL/GenBank/DDBJ databases">
        <title>Comparative genomics of Cryptococcus and Kwoniella reveals pathogenesis evolution and contrasting modes of karyotype evolution via chromosome fusion or intercentromeric recombination.</title>
        <authorList>
            <person name="Coelho M.A."/>
            <person name="David-Palma M."/>
            <person name="Shea T."/>
            <person name="Bowers K."/>
            <person name="McGinley-Smith S."/>
            <person name="Mohammad A.W."/>
            <person name="Gnirke A."/>
            <person name="Yurkov A.M."/>
            <person name="Nowrousian M."/>
            <person name="Sun S."/>
            <person name="Cuomo C.A."/>
            <person name="Heitman J."/>
        </authorList>
    </citation>
    <scope>NUCLEOTIDE SEQUENCE</scope>
    <source>
        <strain evidence="4">CBS 10117</strain>
    </source>
</reference>
<dbReference type="STRING" id="1296121.A0A1A5ZY67"/>
<evidence type="ECO:0000313" key="3">
    <source>
        <dbReference type="EMBL" id="OBR82756.1"/>
    </source>
</evidence>
<dbReference type="PANTHER" id="PTHR38795:SF1">
    <property type="entry name" value="DUF6604 DOMAIN-CONTAINING PROTEIN"/>
    <property type="match status" value="1"/>
</dbReference>
<dbReference type="GeneID" id="28971222"/>
<name>A0A1A5ZY67_9TREE</name>
<dbReference type="EMBL" id="KI894035">
    <property type="protein sequence ID" value="OBR82756.1"/>
    <property type="molecule type" value="Genomic_DNA"/>
</dbReference>
<dbReference type="OrthoDB" id="5238236at2759"/>
<dbReference type="EMBL" id="CP144540">
    <property type="protein sequence ID" value="WWC65533.1"/>
    <property type="molecule type" value="Genomic_DNA"/>
</dbReference>
<dbReference type="RefSeq" id="XP_018260598.1">
    <property type="nucleotide sequence ID" value="XM_018410788.1"/>
</dbReference>
<feature type="compositionally biased region" description="Basic residues" evidence="1">
    <location>
        <begin position="58"/>
        <end position="70"/>
    </location>
</feature>
<evidence type="ECO:0000256" key="1">
    <source>
        <dbReference type="SAM" id="MobiDB-lite"/>
    </source>
</evidence>
<dbReference type="Proteomes" id="UP000078595">
    <property type="component" value="Chromosome 11"/>
</dbReference>
<evidence type="ECO:0000313" key="4">
    <source>
        <dbReference type="EMBL" id="WWC65533.1"/>
    </source>
</evidence>
<feature type="domain" description="DUF6604" evidence="2">
    <location>
        <begin position="10"/>
        <end position="71"/>
    </location>
</feature>
<dbReference type="PANTHER" id="PTHR38795">
    <property type="entry name" value="DUF6604 DOMAIN-CONTAINING PROTEIN"/>
    <property type="match status" value="1"/>
</dbReference>
<evidence type="ECO:0000259" key="2">
    <source>
        <dbReference type="Pfam" id="PF20253"/>
    </source>
</evidence>
<dbReference type="Pfam" id="PF20253">
    <property type="entry name" value="DUF6604"/>
    <property type="match status" value="2"/>
</dbReference>
<accession>A0A1A5ZY67</accession>
<gene>
    <name evidence="3" type="ORF">I303_07523</name>
    <name evidence="4" type="ORF">I303_108151</name>
</gene>
<dbReference type="KEGG" id="kdj:28971222"/>
<organism evidence="3">
    <name type="scientific">Kwoniella dejecticola CBS 10117</name>
    <dbReference type="NCBI Taxonomy" id="1296121"/>
    <lineage>
        <taxon>Eukaryota</taxon>
        <taxon>Fungi</taxon>
        <taxon>Dikarya</taxon>
        <taxon>Basidiomycota</taxon>
        <taxon>Agaricomycotina</taxon>
        <taxon>Tremellomycetes</taxon>
        <taxon>Tremellales</taxon>
        <taxon>Cryptococcaceae</taxon>
        <taxon>Kwoniella</taxon>
    </lineage>
</organism>
<dbReference type="AlphaFoldDB" id="A0A1A5ZY67"/>
<protein>
    <recommendedName>
        <fullName evidence="2">DUF6604 domain-containing protein</fullName>
    </recommendedName>
</protein>
<evidence type="ECO:0000313" key="5">
    <source>
        <dbReference type="Proteomes" id="UP000078595"/>
    </source>
</evidence>
<feature type="region of interest" description="Disordered" evidence="1">
    <location>
        <begin position="45"/>
        <end position="111"/>
    </location>
</feature>
<dbReference type="InterPro" id="IPR046539">
    <property type="entry name" value="DUF6604"/>
</dbReference>
<proteinExistence type="predicted"/>
<dbReference type="VEuPathDB" id="FungiDB:I303_07523"/>
<reference evidence="4" key="2">
    <citation type="submission" date="2013-07" db="EMBL/GenBank/DDBJ databases">
        <authorList>
            <consortium name="The Broad Institute Genome Sequencing Platform"/>
            <person name="Cuomo C."/>
            <person name="Litvintseva A."/>
            <person name="Chen Y."/>
            <person name="Heitman J."/>
            <person name="Sun S."/>
            <person name="Springer D."/>
            <person name="Dromer F."/>
            <person name="Young S.K."/>
            <person name="Zeng Q."/>
            <person name="Gargeya S."/>
            <person name="Fitzgerald M."/>
            <person name="Abouelleil A."/>
            <person name="Alvarado L."/>
            <person name="Berlin A.M."/>
            <person name="Chapman S.B."/>
            <person name="Dewar J."/>
            <person name="Goldberg J."/>
            <person name="Griggs A."/>
            <person name="Gujja S."/>
            <person name="Hansen M."/>
            <person name="Howarth C."/>
            <person name="Imamovic A."/>
            <person name="Larimer J."/>
            <person name="McCowan C."/>
            <person name="Murphy C."/>
            <person name="Pearson M."/>
            <person name="Priest M."/>
            <person name="Roberts A."/>
            <person name="Saif S."/>
            <person name="Shea T."/>
            <person name="Sykes S."/>
            <person name="Wortman J."/>
            <person name="Nusbaum C."/>
            <person name="Birren B."/>
        </authorList>
    </citation>
    <scope>NUCLEOTIDE SEQUENCE</scope>
    <source>
        <strain evidence="4">CBS 10117</strain>
    </source>
</reference>
<reference evidence="3" key="1">
    <citation type="submission" date="2013-07" db="EMBL/GenBank/DDBJ databases">
        <title>The Genome Sequence of Cryptococcus dejecticola CBS10117.</title>
        <authorList>
            <consortium name="The Broad Institute Genome Sequencing Platform"/>
            <person name="Cuomo C."/>
            <person name="Litvintseva A."/>
            <person name="Chen Y."/>
            <person name="Heitman J."/>
            <person name="Sun S."/>
            <person name="Springer D."/>
            <person name="Dromer F."/>
            <person name="Young S.K."/>
            <person name="Zeng Q."/>
            <person name="Gargeya S."/>
            <person name="Fitzgerald M."/>
            <person name="Abouelleil A."/>
            <person name="Alvarado L."/>
            <person name="Berlin A.M."/>
            <person name="Chapman S.B."/>
            <person name="Dewar J."/>
            <person name="Goldberg J."/>
            <person name="Griggs A."/>
            <person name="Gujja S."/>
            <person name="Hansen M."/>
            <person name="Howarth C."/>
            <person name="Imamovic A."/>
            <person name="Larimer J."/>
            <person name="McCowan C."/>
            <person name="Murphy C."/>
            <person name="Pearson M."/>
            <person name="Priest M."/>
            <person name="Roberts A."/>
            <person name="Saif S."/>
            <person name="Shea T."/>
            <person name="Sykes S."/>
            <person name="Wortman J."/>
            <person name="Nusbaum C."/>
            <person name="Birren B."/>
        </authorList>
    </citation>
    <scope>NUCLEOTIDE SEQUENCE [LARGE SCALE GENOMIC DNA]</scope>
    <source>
        <strain evidence="3">CBS 10117</strain>
    </source>
</reference>